<gene>
    <name evidence="2" type="ORF">O3P69_005789</name>
</gene>
<feature type="transmembrane region" description="Helical" evidence="1">
    <location>
        <begin position="126"/>
        <end position="147"/>
    </location>
</feature>
<comment type="caution">
    <text evidence="2">The sequence shown here is derived from an EMBL/GenBank/DDBJ whole genome shotgun (WGS) entry which is preliminary data.</text>
</comment>
<proteinExistence type="predicted"/>
<keyword evidence="1" id="KW-0812">Transmembrane</keyword>
<keyword evidence="1" id="KW-0472">Membrane</keyword>
<dbReference type="EMBL" id="JARAKH010000017">
    <property type="protein sequence ID" value="KAK8395898.1"/>
    <property type="molecule type" value="Genomic_DNA"/>
</dbReference>
<evidence type="ECO:0000313" key="3">
    <source>
        <dbReference type="Proteomes" id="UP001487740"/>
    </source>
</evidence>
<sequence>MRWWRRRCTGQVSGVVVLGCGGGQAWLKCAELRYRREECRWSELNGASSSHHLRQELRLARCVVGLETLCKRNNFAAFGLVDSALPSGALRLLAEAVTHLPDTPNIRLRDWLPGDWGGRADRQKRCCAVSVLVVVVVAAVLLGYLRYSSNCDSSSTV</sequence>
<accession>A0AAW0U9G9</accession>
<reference evidence="2 3" key="1">
    <citation type="submission" date="2023-03" db="EMBL/GenBank/DDBJ databases">
        <title>High-quality genome of Scylla paramamosain provides insights in environmental adaptation.</title>
        <authorList>
            <person name="Zhang L."/>
        </authorList>
    </citation>
    <scope>NUCLEOTIDE SEQUENCE [LARGE SCALE GENOMIC DNA]</scope>
    <source>
        <strain evidence="2">LZ_2023a</strain>
        <tissue evidence="2">Muscle</tissue>
    </source>
</reference>
<dbReference type="AlphaFoldDB" id="A0AAW0U9G9"/>
<protein>
    <submittedName>
        <fullName evidence="2">Uncharacterized protein</fullName>
    </submittedName>
</protein>
<dbReference type="PROSITE" id="PS51257">
    <property type="entry name" value="PROKAR_LIPOPROTEIN"/>
    <property type="match status" value="1"/>
</dbReference>
<name>A0AAW0U9G9_SCYPA</name>
<keyword evidence="1" id="KW-1133">Transmembrane helix</keyword>
<dbReference type="Proteomes" id="UP001487740">
    <property type="component" value="Unassembled WGS sequence"/>
</dbReference>
<evidence type="ECO:0000313" key="2">
    <source>
        <dbReference type="EMBL" id="KAK8395898.1"/>
    </source>
</evidence>
<organism evidence="2 3">
    <name type="scientific">Scylla paramamosain</name>
    <name type="common">Mud crab</name>
    <dbReference type="NCBI Taxonomy" id="85552"/>
    <lineage>
        <taxon>Eukaryota</taxon>
        <taxon>Metazoa</taxon>
        <taxon>Ecdysozoa</taxon>
        <taxon>Arthropoda</taxon>
        <taxon>Crustacea</taxon>
        <taxon>Multicrustacea</taxon>
        <taxon>Malacostraca</taxon>
        <taxon>Eumalacostraca</taxon>
        <taxon>Eucarida</taxon>
        <taxon>Decapoda</taxon>
        <taxon>Pleocyemata</taxon>
        <taxon>Brachyura</taxon>
        <taxon>Eubrachyura</taxon>
        <taxon>Portunoidea</taxon>
        <taxon>Portunidae</taxon>
        <taxon>Portuninae</taxon>
        <taxon>Scylla</taxon>
    </lineage>
</organism>
<keyword evidence="3" id="KW-1185">Reference proteome</keyword>
<evidence type="ECO:0000256" key="1">
    <source>
        <dbReference type="SAM" id="Phobius"/>
    </source>
</evidence>